<keyword evidence="2" id="KW-1185">Reference proteome</keyword>
<dbReference type="Gene3D" id="2.60.40.1630">
    <property type="entry name" value="bacillus anthracis domain"/>
    <property type="match status" value="1"/>
</dbReference>
<evidence type="ECO:0000313" key="2">
    <source>
        <dbReference type="Proteomes" id="UP001596620"/>
    </source>
</evidence>
<organism evidence="1 2">
    <name type="scientific">Lentibacillus kimchii</name>
    <dbReference type="NCBI Taxonomy" id="1542911"/>
    <lineage>
        <taxon>Bacteria</taxon>
        <taxon>Bacillati</taxon>
        <taxon>Bacillota</taxon>
        <taxon>Bacilli</taxon>
        <taxon>Bacillales</taxon>
        <taxon>Bacillaceae</taxon>
        <taxon>Lentibacillus</taxon>
    </lineage>
</organism>
<reference evidence="2" key="1">
    <citation type="journal article" date="2019" name="Int. J. Syst. Evol. Microbiol.">
        <title>The Global Catalogue of Microorganisms (GCM) 10K type strain sequencing project: providing services to taxonomists for standard genome sequencing and annotation.</title>
        <authorList>
            <consortium name="The Broad Institute Genomics Platform"/>
            <consortium name="The Broad Institute Genome Sequencing Center for Infectious Disease"/>
            <person name="Wu L."/>
            <person name="Ma J."/>
        </authorList>
    </citation>
    <scope>NUCLEOTIDE SEQUENCE [LARGE SCALE GENOMIC DNA]</scope>
    <source>
        <strain evidence="2">JCM 30234</strain>
    </source>
</reference>
<gene>
    <name evidence="1" type="ORF">ACFQU8_09925</name>
</gene>
<evidence type="ECO:0008006" key="3">
    <source>
        <dbReference type="Google" id="ProtNLM"/>
    </source>
</evidence>
<evidence type="ECO:0000313" key="1">
    <source>
        <dbReference type="EMBL" id="MFC7747545.1"/>
    </source>
</evidence>
<dbReference type="RefSeq" id="WP_382359409.1">
    <property type="nucleotide sequence ID" value="NZ_JBHTGR010000040.1"/>
</dbReference>
<protein>
    <recommendedName>
        <fullName evidence="3">DUF4352 domain-containing protein</fullName>
    </recommendedName>
</protein>
<name>A0ABW2UYC2_9BACI</name>
<proteinExistence type="predicted"/>
<dbReference type="Proteomes" id="UP001596620">
    <property type="component" value="Unassembled WGS sequence"/>
</dbReference>
<dbReference type="EMBL" id="JBHTGR010000040">
    <property type="protein sequence ID" value="MFC7747545.1"/>
    <property type="molecule type" value="Genomic_DNA"/>
</dbReference>
<sequence>MNYLPIKFSVIILLFCLFVGVNSVSAEEKIPVNRSAKDGDITLTVNEYSIKDDGNAIAVHYSVTCDTTCKKLNKTSIGELIESPDVYIGDKRVHGHASGIERVSKNKYVGTQKITIPEFKPKRQSGFHVSFNTDAILDKAGQWTIEWNVK</sequence>
<accession>A0ABW2UYC2</accession>
<comment type="caution">
    <text evidence="1">The sequence shown here is derived from an EMBL/GenBank/DDBJ whole genome shotgun (WGS) entry which is preliminary data.</text>
</comment>